<dbReference type="AlphaFoldDB" id="A0A914UGK9"/>
<dbReference type="InterPro" id="IPR036291">
    <property type="entry name" value="NAD(P)-bd_dom_sf"/>
</dbReference>
<dbReference type="PRINTS" id="PR00080">
    <property type="entry name" value="SDRFAMILY"/>
</dbReference>
<dbReference type="WBParaSite" id="PSAMB.scaffold10037size4406.g32980.t1">
    <property type="protein sequence ID" value="PSAMB.scaffold10037size4406.g32980.t1"/>
    <property type="gene ID" value="PSAMB.scaffold10037size4406.g32980"/>
</dbReference>
<protein>
    <submittedName>
        <fullName evidence="7">Uncharacterized protein</fullName>
    </submittedName>
</protein>
<dbReference type="InterPro" id="IPR051019">
    <property type="entry name" value="VLCFA-Steroid_DH"/>
</dbReference>
<dbReference type="Pfam" id="PF00106">
    <property type="entry name" value="adh_short"/>
    <property type="match status" value="1"/>
</dbReference>
<sequence length="315" mass="35711">MFEWIYAIIWAFISSYLVMRLYNGLWVIVRLIYLWYIRPKLDLSPYKNLWTVVTGGTDGIGKAYTIELARRGMRKFMLIGRNPSKLKNVADILKRDHKCEVETYVFDFANDDLKQLPKQLTEYEIGILVNCAGVAVEKIERLTEHEEGLASSILQVNLMSTVKMIELVMPGMVARDRGIVVNVASITGWRPLPYMSAYPASKAGVTFFSQALYEEYAKTNVKVQCLVPILVATKLASYDGKDADGYVVISPETYAKDAVDVIGYRNCTGSKAHEVQIALLALFSFWLFKVLFVPLVLLTLHKNRMTTKPAEKKVE</sequence>
<dbReference type="Gene3D" id="3.40.50.720">
    <property type="entry name" value="NAD(P)-binding Rossmann-like Domain"/>
    <property type="match status" value="1"/>
</dbReference>
<keyword evidence="5" id="KW-0812">Transmembrane</keyword>
<evidence type="ECO:0000256" key="2">
    <source>
        <dbReference type="ARBA" id="ARBA00022857"/>
    </source>
</evidence>
<dbReference type="CDD" id="cd05356">
    <property type="entry name" value="17beta-HSD1_like_SDR_c"/>
    <property type="match status" value="1"/>
</dbReference>
<dbReference type="PANTHER" id="PTHR43899">
    <property type="entry name" value="RH59310P"/>
    <property type="match status" value="1"/>
</dbReference>
<comment type="similarity">
    <text evidence="1 4">Belongs to the short-chain dehydrogenases/reductases (SDR) family.</text>
</comment>
<name>A0A914UGK9_9BILA</name>
<feature type="transmembrane region" description="Helical" evidence="5">
    <location>
        <begin position="7"/>
        <end position="36"/>
    </location>
</feature>
<keyword evidence="5" id="KW-0472">Membrane</keyword>
<keyword evidence="6" id="KW-1185">Reference proteome</keyword>
<accession>A0A914UGK9</accession>
<dbReference type="PIRSF" id="PIRSF000126">
    <property type="entry name" value="11-beta-HSD1"/>
    <property type="match status" value="1"/>
</dbReference>
<evidence type="ECO:0000313" key="7">
    <source>
        <dbReference type="WBParaSite" id="PSAMB.scaffold10037size4406.g32980.t1"/>
    </source>
</evidence>
<evidence type="ECO:0000256" key="5">
    <source>
        <dbReference type="SAM" id="Phobius"/>
    </source>
</evidence>
<organism evidence="6 7">
    <name type="scientific">Plectus sambesii</name>
    <dbReference type="NCBI Taxonomy" id="2011161"/>
    <lineage>
        <taxon>Eukaryota</taxon>
        <taxon>Metazoa</taxon>
        <taxon>Ecdysozoa</taxon>
        <taxon>Nematoda</taxon>
        <taxon>Chromadorea</taxon>
        <taxon>Plectida</taxon>
        <taxon>Plectina</taxon>
        <taxon>Plectoidea</taxon>
        <taxon>Plectidae</taxon>
        <taxon>Plectus</taxon>
    </lineage>
</organism>
<evidence type="ECO:0000256" key="3">
    <source>
        <dbReference type="ARBA" id="ARBA00023002"/>
    </source>
</evidence>
<dbReference type="FunFam" id="3.40.50.720:FF:000137">
    <property type="entry name" value="Hydroxysteroid (17-beta) dehydrogenase 3"/>
    <property type="match status" value="1"/>
</dbReference>
<dbReference type="PRINTS" id="PR00081">
    <property type="entry name" value="GDHRDH"/>
</dbReference>
<dbReference type="SUPFAM" id="SSF51735">
    <property type="entry name" value="NAD(P)-binding Rossmann-fold domains"/>
    <property type="match status" value="1"/>
</dbReference>
<dbReference type="InterPro" id="IPR002347">
    <property type="entry name" value="SDR_fam"/>
</dbReference>
<dbReference type="PANTHER" id="PTHR43899:SF13">
    <property type="entry name" value="RH59310P"/>
    <property type="match status" value="1"/>
</dbReference>
<dbReference type="GO" id="GO:0005783">
    <property type="term" value="C:endoplasmic reticulum"/>
    <property type="evidence" value="ECO:0007669"/>
    <property type="project" value="TreeGrafter"/>
</dbReference>
<feature type="transmembrane region" description="Helical" evidence="5">
    <location>
        <begin position="277"/>
        <end position="300"/>
    </location>
</feature>
<reference evidence="7" key="1">
    <citation type="submission" date="2022-11" db="UniProtKB">
        <authorList>
            <consortium name="WormBaseParasite"/>
        </authorList>
    </citation>
    <scope>IDENTIFICATION</scope>
</reference>
<evidence type="ECO:0000313" key="6">
    <source>
        <dbReference type="Proteomes" id="UP000887566"/>
    </source>
</evidence>
<keyword evidence="5" id="KW-1133">Transmembrane helix</keyword>
<dbReference type="GO" id="GO:0016491">
    <property type="term" value="F:oxidoreductase activity"/>
    <property type="evidence" value="ECO:0007669"/>
    <property type="project" value="UniProtKB-KW"/>
</dbReference>
<evidence type="ECO:0000256" key="4">
    <source>
        <dbReference type="RuleBase" id="RU000363"/>
    </source>
</evidence>
<keyword evidence="2" id="KW-0521">NADP</keyword>
<keyword evidence="3" id="KW-0560">Oxidoreductase</keyword>
<proteinExistence type="inferred from homology"/>
<dbReference type="Proteomes" id="UP000887566">
    <property type="component" value="Unplaced"/>
</dbReference>
<evidence type="ECO:0000256" key="1">
    <source>
        <dbReference type="ARBA" id="ARBA00006484"/>
    </source>
</evidence>